<sequence>MSAYNVLELTVNAVLDSVKPLHGDWVARLQIIQELQDVINSLESFRGATVEPFGSFVSNLFSRWGDLDISITLPLPNGSYISSTGKKQKQILLVEVMRALRLKGGVRRLQFIPNARVPILKFESNLRSISCDISIDNLQGQIKSKFLHWINETDGRFRDMVLLVKEWAKAHNINNSKAGTFNSYSLSLLVIFHFQTCVPAILPPLRDLYPRNAVDDLAGVRTNVEAYIAETFAANIARYRSNKSKGINRSSLSKLFVLFLAKFSDISSRSVELGICPFTGQWEDVTSNMRWLPRTYALFIEDPFEQPENTARGVSAGNLTKISEAFQTTYQKLVSSNQNQMSLLDTLVRPHISHSITGIPVGNPRYPPMYHPTTHLQMSMPVHSAPQGQHLKNVRQGDHPNNLSRQRKESGPNNLSKQKKGGSPNNLTNQRQGGHPNNLAAQRPESHPNNLQESHPNKLNKQKQDRQPKNLTKQTQEIHPSNIAKQKQESHPNKSIDKRPVQRYHSQGQLRWRPKNES</sequence>
<reference evidence="3" key="1">
    <citation type="submission" date="2018-02" db="EMBL/GenBank/DDBJ databases">
        <title>Rhizophora mucronata_Transcriptome.</title>
        <authorList>
            <person name="Meera S.P."/>
            <person name="Sreeshan A."/>
            <person name="Augustine A."/>
        </authorList>
    </citation>
    <scope>NUCLEOTIDE SEQUENCE</scope>
    <source>
        <tissue evidence="3">Leaf</tissue>
    </source>
</reference>
<protein>
    <submittedName>
        <fullName evidence="3">Zinc finger protein</fullName>
    </submittedName>
</protein>
<dbReference type="EMBL" id="GGEC01015948">
    <property type="protein sequence ID" value="MBW96431.1"/>
    <property type="molecule type" value="Transcribed_RNA"/>
</dbReference>
<evidence type="ECO:0000313" key="3">
    <source>
        <dbReference type="EMBL" id="MBW96431.1"/>
    </source>
</evidence>
<dbReference type="PANTHER" id="PTHR12271:SF123">
    <property type="entry name" value="PROTEIN HESO1"/>
    <property type="match status" value="1"/>
</dbReference>
<dbReference type="PANTHER" id="PTHR12271">
    <property type="entry name" value="POLY A POLYMERASE CID PAP -RELATED"/>
    <property type="match status" value="1"/>
</dbReference>
<dbReference type="InterPro" id="IPR054708">
    <property type="entry name" value="MTPAP-like_central"/>
</dbReference>
<organism evidence="3">
    <name type="scientific">Rhizophora mucronata</name>
    <name type="common">Asiatic mangrove</name>
    <dbReference type="NCBI Taxonomy" id="61149"/>
    <lineage>
        <taxon>Eukaryota</taxon>
        <taxon>Viridiplantae</taxon>
        <taxon>Streptophyta</taxon>
        <taxon>Embryophyta</taxon>
        <taxon>Tracheophyta</taxon>
        <taxon>Spermatophyta</taxon>
        <taxon>Magnoliopsida</taxon>
        <taxon>eudicotyledons</taxon>
        <taxon>Gunneridae</taxon>
        <taxon>Pentapetalae</taxon>
        <taxon>rosids</taxon>
        <taxon>fabids</taxon>
        <taxon>Malpighiales</taxon>
        <taxon>Rhizophoraceae</taxon>
        <taxon>Rhizophora</taxon>
    </lineage>
</organism>
<evidence type="ECO:0000259" key="2">
    <source>
        <dbReference type="Pfam" id="PF22600"/>
    </source>
</evidence>
<feature type="compositionally biased region" description="Polar residues" evidence="1">
    <location>
        <begin position="447"/>
        <end position="459"/>
    </location>
</feature>
<dbReference type="SUPFAM" id="SSF81301">
    <property type="entry name" value="Nucleotidyltransferase"/>
    <property type="match status" value="1"/>
</dbReference>
<dbReference type="Gene3D" id="3.30.460.10">
    <property type="entry name" value="Beta Polymerase, domain 2"/>
    <property type="match status" value="1"/>
</dbReference>
<dbReference type="Pfam" id="PF22600">
    <property type="entry name" value="MTPAP-like_central"/>
    <property type="match status" value="1"/>
</dbReference>
<feature type="region of interest" description="Disordered" evidence="1">
    <location>
        <begin position="382"/>
        <end position="518"/>
    </location>
</feature>
<dbReference type="AlphaFoldDB" id="A0A2P2JSI1"/>
<dbReference type="SUPFAM" id="SSF81631">
    <property type="entry name" value="PAP/OAS1 substrate-binding domain"/>
    <property type="match status" value="1"/>
</dbReference>
<proteinExistence type="predicted"/>
<accession>A0A2P2JSI1</accession>
<dbReference type="Gene3D" id="1.10.1410.10">
    <property type="match status" value="1"/>
</dbReference>
<dbReference type="GO" id="GO:0050265">
    <property type="term" value="F:RNA uridylyltransferase activity"/>
    <property type="evidence" value="ECO:0007669"/>
    <property type="project" value="TreeGrafter"/>
</dbReference>
<evidence type="ECO:0000256" key="1">
    <source>
        <dbReference type="SAM" id="MobiDB-lite"/>
    </source>
</evidence>
<feature type="compositionally biased region" description="Basic and acidic residues" evidence="1">
    <location>
        <begin position="486"/>
        <end position="500"/>
    </location>
</feature>
<dbReference type="InterPro" id="IPR043519">
    <property type="entry name" value="NT_sf"/>
</dbReference>
<feature type="compositionally biased region" description="Polar residues" evidence="1">
    <location>
        <begin position="423"/>
        <end position="432"/>
    </location>
</feature>
<dbReference type="CDD" id="cd05402">
    <property type="entry name" value="NT_PAP_TUTase"/>
    <property type="match status" value="1"/>
</dbReference>
<dbReference type="EMBL" id="GGEC01015950">
    <property type="protein sequence ID" value="MBW96433.1"/>
    <property type="molecule type" value="Transcribed_RNA"/>
</dbReference>
<name>A0A2P2JSI1_RHIMU</name>
<dbReference type="GO" id="GO:0031123">
    <property type="term" value="P:RNA 3'-end processing"/>
    <property type="evidence" value="ECO:0007669"/>
    <property type="project" value="TreeGrafter"/>
</dbReference>
<feature type="compositionally biased region" description="Polar residues" evidence="1">
    <location>
        <begin position="469"/>
        <end position="485"/>
    </location>
</feature>
<feature type="domain" description="Poly(A) RNA polymerase mitochondrial-like central palm" evidence="2">
    <location>
        <begin position="11"/>
        <end position="149"/>
    </location>
</feature>